<sequence>MPPTGVVSDMDLNRIAKRIHNVSPRPIRLTFADGETGVFHFSSTEFFQTDFQGEATREGDDADYRVTTTEEGAGVVVGRKGPDDEGWSLVGEVVDAEAVES</sequence>
<evidence type="ECO:0000259" key="1">
    <source>
        <dbReference type="Pfam" id="PF26269"/>
    </source>
</evidence>
<dbReference type="Proteomes" id="UP001596201">
    <property type="component" value="Unassembled WGS sequence"/>
</dbReference>
<dbReference type="RefSeq" id="WP_227228566.1">
    <property type="nucleotide sequence ID" value="NZ_JAJCVJ010000001.1"/>
</dbReference>
<dbReference type="Pfam" id="PF26269">
    <property type="entry name" value="DUF8072"/>
    <property type="match status" value="1"/>
</dbReference>
<proteinExistence type="predicted"/>
<evidence type="ECO:0000313" key="2">
    <source>
        <dbReference type="EMBL" id="MFC5366071.1"/>
    </source>
</evidence>
<dbReference type="EMBL" id="JBHSKX010000001">
    <property type="protein sequence ID" value="MFC5366071.1"/>
    <property type="molecule type" value="Genomic_DNA"/>
</dbReference>
<gene>
    <name evidence="2" type="ORF">ACFPJ5_03910</name>
</gene>
<feature type="domain" description="DUF8072" evidence="1">
    <location>
        <begin position="11"/>
        <end position="100"/>
    </location>
</feature>
<protein>
    <submittedName>
        <fullName evidence="2">Transcriptional regulator</fullName>
    </submittedName>
</protein>
<reference evidence="2 3" key="1">
    <citation type="journal article" date="2019" name="Int. J. Syst. Evol. Microbiol.">
        <title>The Global Catalogue of Microorganisms (GCM) 10K type strain sequencing project: providing services to taxonomists for standard genome sequencing and annotation.</title>
        <authorList>
            <consortium name="The Broad Institute Genomics Platform"/>
            <consortium name="The Broad Institute Genome Sequencing Center for Infectious Disease"/>
            <person name="Wu L."/>
            <person name="Ma J."/>
        </authorList>
    </citation>
    <scope>NUCLEOTIDE SEQUENCE [LARGE SCALE GENOMIC DNA]</scope>
    <source>
        <strain evidence="2 3">CGMCC 1.12237</strain>
    </source>
</reference>
<organism evidence="2 3">
    <name type="scientific">Salinirubrum litoreum</name>
    <dbReference type="NCBI Taxonomy" id="1126234"/>
    <lineage>
        <taxon>Archaea</taxon>
        <taxon>Methanobacteriati</taxon>
        <taxon>Methanobacteriota</taxon>
        <taxon>Stenosarchaea group</taxon>
        <taxon>Halobacteria</taxon>
        <taxon>Halobacteriales</taxon>
        <taxon>Haloferacaceae</taxon>
        <taxon>Salinirubrum</taxon>
    </lineage>
</organism>
<keyword evidence="3" id="KW-1185">Reference proteome</keyword>
<comment type="caution">
    <text evidence="2">The sequence shown here is derived from an EMBL/GenBank/DDBJ whole genome shotgun (WGS) entry which is preliminary data.</text>
</comment>
<name>A0ABD5R8A2_9EURY</name>
<dbReference type="AlphaFoldDB" id="A0ABD5R8A2"/>
<dbReference type="InterPro" id="IPR058385">
    <property type="entry name" value="DUF8072"/>
</dbReference>
<evidence type="ECO:0000313" key="3">
    <source>
        <dbReference type="Proteomes" id="UP001596201"/>
    </source>
</evidence>
<accession>A0ABD5R8A2</accession>